<gene>
    <name evidence="3" type="ORF">ACFS7Z_13330</name>
</gene>
<dbReference type="NCBIfam" id="TIGR04183">
    <property type="entry name" value="Por_Secre_tail"/>
    <property type="match status" value="1"/>
</dbReference>
<organism evidence="3 4">
    <name type="scientific">Pontibacter toksunensis</name>
    <dbReference type="NCBI Taxonomy" id="1332631"/>
    <lineage>
        <taxon>Bacteria</taxon>
        <taxon>Pseudomonadati</taxon>
        <taxon>Bacteroidota</taxon>
        <taxon>Cytophagia</taxon>
        <taxon>Cytophagales</taxon>
        <taxon>Hymenobacteraceae</taxon>
        <taxon>Pontibacter</taxon>
    </lineage>
</organism>
<evidence type="ECO:0000259" key="2">
    <source>
        <dbReference type="Pfam" id="PF18962"/>
    </source>
</evidence>
<evidence type="ECO:0000256" key="1">
    <source>
        <dbReference type="SAM" id="SignalP"/>
    </source>
</evidence>
<dbReference type="Pfam" id="PF18962">
    <property type="entry name" value="Por_Secre_tail"/>
    <property type="match status" value="1"/>
</dbReference>
<dbReference type="InterPro" id="IPR026444">
    <property type="entry name" value="Secre_tail"/>
</dbReference>
<keyword evidence="4" id="KW-1185">Reference proteome</keyword>
<proteinExistence type="predicted"/>
<dbReference type="RefSeq" id="WP_377485309.1">
    <property type="nucleotide sequence ID" value="NZ_JBHUOX010000009.1"/>
</dbReference>
<protein>
    <submittedName>
        <fullName evidence="3">T9SS type A sorting domain-containing protein</fullName>
    </submittedName>
</protein>
<comment type="caution">
    <text evidence="3">The sequence shown here is derived from an EMBL/GenBank/DDBJ whole genome shotgun (WGS) entry which is preliminary data.</text>
</comment>
<feature type="domain" description="Secretion system C-terminal sorting" evidence="2">
    <location>
        <begin position="49"/>
        <end position="125"/>
    </location>
</feature>
<reference evidence="4" key="1">
    <citation type="journal article" date="2019" name="Int. J. Syst. Evol. Microbiol.">
        <title>The Global Catalogue of Microorganisms (GCM) 10K type strain sequencing project: providing services to taxonomists for standard genome sequencing and annotation.</title>
        <authorList>
            <consortium name="The Broad Institute Genomics Platform"/>
            <consortium name="The Broad Institute Genome Sequencing Center for Infectious Disease"/>
            <person name="Wu L."/>
            <person name="Ma J."/>
        </authorList>
    </citation>
    <scope>NUCLEOTIDE SEQUENCE [LARGE SCALE GENOMIC DNA]</scope>
    <source>
        <strain evidence="4">KCTC 23984</strain>
    </source>
</reference>
<accession>A0ABW6BU68</accession>
<dbReference type="Proteomes" id="UP001597641">
    <property type="component" value="Unassembled WGS sequence"/>
</dbReference>
<sequence>MKQLILSLFTCMTVLMVQAQTRTPVQVQAQQAEKENPLNLESGDEKVAIYPNPSTGIFTISLRNLDTRKVELRIMNVIGNEIFHETLTSGDAQFQKTVDLNRFAKGLYYVKLEADGYSTVRRVVVK</sequence>
<evidence type="ECO:0000313" key="4">
    <source>
        <dbReference type="Proteomes" id="UP001597641"/>
    </source>
</evidence>
<name>A0ABW6BU68_9BACT</name>
<feature type="chain" id="PRO_5045733793" evidence="1">
    <location>
        <begin position="20"/>
        <end position="126"/>
    </location>
</feature>
<dbReference type="EMBL" id="JBHUOX010000009">
    <property type="protein sequence ID" value="MFD3001350.1"/>
    <property type="molecule type" value="Genomic_DNA"/>
</dbReference>
<keyword evidence="1" id="KW-0732">Signal</keyword>
<feature type="signal peptide" evidence="1">
    <location>
        <begin position="1"/>
        <end position="19"/>
    </location>
</feature>
<evidence type="ECO:0000313" key="3">
    <source>
        <dbReference type="EMBL" id="MFD3001350.1"/>
    </source>
</evidence>